<evidence type="ECO:0000313" key="3">
    <source>
        <dbReference type="Proteomes" id="UP000230238"/>
    </source>
</evidence>
<evidence type="ECO:0000256" key="1">
    <source>
        <dbReference type="SAM" id="Phobius"/>
    </source>
</evidence>
<evidence type="ECO:0000313" key="2">
    <source>
        <dbReference type="EMBL" id="PIY96433.1"/>
    </source>
</evidence>
<dbReference type="EMBL" id="PFME01000010">
    <property type="protein sequence ID" value="PIY96433.1"/>
    <property type="molecule type" value="Genomic_DNA"/>
</dbReference>
<feature type="transmembrane region" description="Helical" evidence="1">
    <location>
        <begin position="6"/>
        <end position="24"/>
    </location>
</feature>
<reference evidence="3" key="1">
    <citation type="submission" date="2017-09" db="EMBL/GenBank/DDBJ databases">
        <title>Depth-based differentiation of microbial function through sediment-hosted aquifers and enrichment of novel symbionts in the deep terrestrial subsurface.</title>
        <authorList>
            <person name="Probst A.J."/>
            <person name="Ladd B."/>
            <person name="Jarett J.K."/>
            <person name="Geller-Mcgrath D.E."/>
            <person name="Sieber C.M.K."/>
            <person name="Emerson J.B."/>
            <person name="Anantharaman K."/>
            <person name="Thomas B.C."/>
            <person name="Malmstrom R."/>
            <person name="Stieglmeier M."/>
            <person name="Klingl A."/>
            <person name="Woyke T."/>
            <person name="Ryan C.M."/>
            <person name="Banfield J.F."/>
        </authorList>
    </citation>
    <scope>NUCLEOTIDE SEQUENCE [LARGE SCALE GENOMIC DNA]</scope>
</reference>
<keyword evidence="1" id="KW-0812">Transmembrane</keyword>
<sequence>MLLEIGLVAAVGVIVYGAIMLIVSHGSEDLLKKGKGAITGAVIGMILALGGWVIINTVFFILTGASGSWSSMECIPSEVITTENLPTSTEPAGFMRAKVATNGQYSCDQSTSSDSDCNKVTGACANAYCFSLADPTLCGKEYPSSSLKEVYGYKRTNEIFAHCYGTLDECTNKQPKQPASVEYNCRKVFVDNFSGIAGTGQCSVAPLTTQAPSLGVHWSSSNSNIQSNLTKLKTEFNKMWPLLGQLGINTDATSVYRPLKYQEHLYEISEKSKLLGGCDNSDTAVRNNCTERWNEVCGEKQSHGLLGVVGNPGTCGSGAPHTRGIGIDIVLSYADRTTVNYDKIHSNDNTNSYTINGKTLDLGKYKNFKINDLLYDAGIDLRWRNISGDKVHFNLQNYSFKGCALESDEAE</sequence>
<name>A0A2M7RI50_9BACT</name>
<keyword evidence="1" id="KW-0472">Membrane</keyword>
<protein>
    <submittedName>
        <fullName evidence="2">Uncharacterized protein</fullName>
    </submittedName>
</protein>
<accession>A0A2M7RI50</accession>
<keyword evidence="1" id="KW-1133">Transmembrane helix</keyword>
<feature type="transmembrane region" description="Helical" evidence="1">
    <location>
        <begin position="36"/>
        <end position="62"/>
    </location>
</feature>
<dbReference type="Proteomes" id="UP000230238">
    <property type="component" value="Unassembled WGS sequence"/>
</dbReference>
<comment type="caution">
    <text evidence="2">The sequence shown here is derived from an EMBL/GenBank/DDBJ whole genome shotgun (WGS) entry which is preliminary data.</text>
</comment>
<organism evidence="2 3">
    <name type="scientific">Candidatus Jorgensenbacteria bacterium CG_4_10_14_0_8_um_filter_39_13</name>
    <dbReference type="NCBI Taxonomy" id="1974589"/>
    <lineage>
        <taxon>Bacteria</taxon>
        <taxon>Candidatus Joergenseniibacteriota</taxon>
    </lineage>
</organism>
<gene>
    <name evidence="2" type="ORF">COY65_00875</name>
</gene>
<proteinExistence type="predicted"/>
<dbReference type="AlphaFoldDB" id="A0A2M7RI50"/>